<dbReference type="InterPro" id="IPR007348">
    <property type="entry name" value="CopC_dom"/>
</dbReference>
<proteinExistence type="predicted"/>
<feature type="chain" id="PRO_5045818506" evidence="7">
    <location>
        <begin position="39"/>
        <end position="203"/>
    </location>
</feature>
<dbReference type="InterPro" id="IPR014755">
    <property type="entry name" value="Cu-Rt/internalin_Ig-like"/>
</dbReference>
<name>A0ABY5YT70_9MICC</name>
<keyword evidence="4" id="KW-0186">Copper</keyword>
<keyword evidence="3 7" id="KW-0732">Signal</keyword>
<dbReference type="Pfam" id="PF04234">
    <property type="entry name" value="CopC"/>
    <property type="match status" value="1"/>
</dbReference>
<keyword evidence="6" id="KW-1133">Transmembrane helix</keyword>
<gene>
    <name evidence="9" type="ORF">N2K95_00750</name>
</gene>
<dbReference type="PANTHER" id="PTHR34820:SF4">
    <property type="entry name" value="INNER MEMBRANE PROTEIN YEBZ"/>
    <property type="match status" value="1"/>
</dbReference>
<feature type="region of interest" description="Disordered" evidence="5">
    <location>
        <begin position="139"/>
        <end position="169"/>
    </location>
</feature>
<feature type="signal peptide" evidence="7">
    <location>
        <begin position="1"/>
        <end position="38"/>
    </location>
</feature>
<feature type="domain" description="CopC" evidence="8">
    <location>
        <begin position="39"/>
        <end position="133"/>
    </location>
</feature>
<evidence type="ECO:0000313" key="10">
    <source>
        <dbReference type="Proteomes" id="UP001059859"/>
    </source>
</evidence>
<dbReference type="SUPFAM" id="SSF81296">
    <property type="entry name" value="E set domains"/>
    <property type="match status" value="1"/>
</dbReference>
<evidence type="ECO:0000256" key="4">
    <source>
        <dbReference type="ARBA" id="ARBA00023008"/>
    </source>
</evidence>
<dbReference type="Gene3D" id="2.60.40.1220">
    <property type="match status" value="1"/>
</dbReference>
<reference evidence="9" key="1">
    <citation type="submission" date="2022-09" db="EMBL/GenBank/DDBJ databases">
        <title>Novel species in genus Arthrobacter.</title>
        <authorList>
            <person name="Liu Y."/>
        </authorList>
    </citation>
    <scope>NUCLEOTIDE SEQUENCE</scope>
    <source>
        <strain evidence="9">Zg-Y815</strain>
    </source>
</reference>
<evidence type="ECO:0000256" key="1">
    <source>
        <dbReference type="ARBA" id="ARBA00004196"/>
    </source>
</evidence>
<keyword evidence="6" id="KW-0472">Membrane</keyword>
<keyword evidence="2" id="KW-0479">Metal-binding</keyword>
<dbReference type="RefSeq" id="WP_260652493.1">
    <property type="nucleotide sequence ID" value="NZ_CP104275.1"/>
</dbReference>
<dbReference type="InterPro" id="IPR014756">
    <property type="entry name" value="Ig_E-set"/>
</dbReference>
<dbReference type="InterPro" id="IPR032694">
    <property type="entry name" value="CopC/D"/>
</dbReference>
<dbReference type="PANTHER" id="PTHR34820">
    <property type="entry name" value="INNER MEMBRANE PROTEIN YEBZ"/>
    <property type="match status" value="1"/>
</dbReference>
<organism evidence="9 10">
    <name type="scientific">Arthrobacter zhaoxinii</name>
    <dbReference type="NCBI Taxonomy" id="2964616"/>
    <lineage>
        <taxon>Bacteria</taxon>
        <taxon>Bacillati</taxon>
        <taxon>Actinomycetota</taxon>
        <taxon>Actinomycetes</taxon>
        <taxon>Micrococcales</taxon>
        <taxon>Micrococcaceae</taxon>
        <taxon>Arthrobacter</taxon>
    </lineage>
</organism>
<comment type="subcellular location">
    <subcellularLocation>
        <location evidence="1">Cell envelope</location>
    </subcellularLocation>
</comment>
<dbReference type="Proteomes" id="UP001059859">
    <property type="component" value="Chromosome"/>
</dbReference>
<evidence type="ECO:0000259" key="8">
    <source>
        <dbReference type="Pfam" id="PF04234"/>
    </source>
</evidence>
<keyword evidence="10" id="KW-1185">Reference proteome</keyword>
<keyword evidence="6" id="KW-0812">Transmembrane</keyword>
<accession>A0ABY5YT70</accession>
<evidence type="ECO:0000256" key="6">
    <source>
        <dbReference type="SAM" id="Phobius"/>
    </source>
</evidence>
<evidence type="ECO:0000256" key="7">
    <source>
        <dbReference type="SAM" id="SignalP"/>
    </source>
</evidence>
<protein>
    <submittedName>
        <fullName evidence="9">Copper resistance protein CopC</fullName>
    </submittedName>
</protein>
<evidence type="ECO:0000256" key="5">
    <source>
        <dbReference type="SAM" id="MobiDB-lite"/>
    </source>
</evidence>
<sequence length="203" mass="20689">MINFVRNNRSVSGFAAAAAAFLLALCAGLLVWAPPAAAHDELTGSTPANGAVLEAAPESVELVFSNNPAAIGSRVQVLDAAGTDWADGDVRILDNTATQPLRSSLPAGTYTVNWRVVSSDAHPIGDGESFTFTVTGGTSAGASAPATAAPSTAEPLPDATQSPVLNRSDDPGSPWPVIVPAAVVLAAVAVLIALIVRRRLRED</sequence>
<evidence type="ECO:0000256" key="3">
    <source>
        <dbReference type="ARBA" id="ARBA00022729"/>
    </source>
</evidence>
<feature type="compositionally biased region" description="Low complexity" evidence="5">
    <location>
        <begin position="139"/>
        <end position="153"/>
    </location>
</feature>
<evidence type="ECO:0000256" key="2">
    <source>
        <dbReference type="ARBA" id="ARBA00022723"/>
    </source>
</evidence>
<feature type="transmembrane region" description="Helical" evidence="6">
    <location>
        <begin position="175"/>
        <end position="196"/>
    </location>
</feature>
<dbReference type="EMBL" id="CP104275">
    <property type="protein sequence ID" value="UWX97273.1"/>
    <property type="molecule type" value="Genomic_DNA"/>
</dbReference>
<evidence type="ECO:0000313" key="9">
    <source>
        <dbReference type="EMBL" id="UWX97273.1"/>
    </source>
</evidence>